<comment type="caution">
    <text evidence="2">The sequence shown here is derived from an EMBL/GenBank/DDBJ whole genome shotgun (WGS) entry which is preliminary data.</text>
</comment>
<keyword evidence="3" id="KW-1185">Reference proteome</keyword>
<feature type="region of interest" description="Disordered" evidence="1">
    <location>
        <begin position="49"/>
        <end position="78"/>
    </location>
</feature>
<reference evidence="3" key="1">
    <citation type="journal article" date="2019" name="Int. J. Syst. Evol. Microbiol.">
        <title>The Global Catalogue of Microorganisms (GCM) 10K type strain sequencing project: providing services to taxonomists for standard genome sequencing and annotation.</title>
        <authorList>
            <consortium name="The Broad Institute Genomics Platform"/>
            <consortium name="The Broad Institute Genome Sequencing Center for Infectious Disease"/>
            <person name="Wu L."/>
            <person name="Ma J."/>
        </authorList>
    </citation>
    <scope>NUCLEOTIDE SEQUENCE [LARGE SCALE GENOMIC DNA]</scope>
    <source>
        <strain evidence="3">JCM 4358</strain>
    </source>
</reference>
<gene>
    <name evidence="2" type="ORF">GCM10010255_81490</name>
</gene>
<dbReference type="Proteomes" id="UP001499986">
    <property type="component" value="Unassembled WGS sequence"/>
</dbReference>
<sequence>MRDIAEDPEGRGLIVDVRDSKVAPRTVEVPFGSRAHLCPVRAWRRRKAELGEDVDPDSSPTGPCTTDGRPSCSAGSTP</sequence>
<accession>A0ABP5WHA6</accession>
<protein>
    <submittedName>
        <fullName evidence="2">Uncharacterized protein</fullName>
    </submittedName>
</protein>
<proteinExistence type="predicted"/>
<evidence type="ECO:0000313" key="2">
    <source>
        <dbReference type="EMBL" id="GAA2426795.1"/>
    </source>
</evidence>
<evidence type="ECO:0000256" key="1">
    <source>
        <dbReference type="SAM" id="MobiDB-lite"/>
    </source>
</evidence>
<organism evidence="2 3">
    <name type="scientific">Streptomyces coeruleofuscus</name>
    <dbReference type="NCBI Taxonomy" id="66879"/>
    <lineage>
        <taxon>Bacteria</taxon>
        <taxon>Bacillati</taxon>
        <taxon>Actinomycetota</taxon>
        <taxon>Actinomycetes</taxon>
        <taxon>Kitasatosporales</taxon>
        <taxon>Streptomycetaceae</taxon>
        <taxon>Streptomyces</taxon>
    </lineage>
</organism>
<name>A0ABP5WHA6_9ACTN</name>
<evidence type="ECO:0000313" key="3">
    <source>
        <dbReference type="Proteomes" id="UP001499986"/>
    </source>
</evidence>
<dbReference type="EMBL" id="BAAASE010000017">
    <property type="protein sequence ID" value="GAA2426795.1"/>
    <property type="molecule type" value="Genomic_DNA"/>
</dbReference>